<dbReference type="Proteomes" id="UP000289323">
    <property type="component" value="Unassembled WGS sequence"/>
</dbReference>
<name>A0A3S4C647_9PEZI</name>
<protein>
    <submittedName>
        <fullName evidence="1">7393466b-ccd2-4a43-a0a5-5beb1b3a10ff</fullName>
    </submittedName>
</protein>
<sequence>MAEQVDQAGGGDALDAAGLRDVLGAGLLEDGALDDAQAADGVVVEVGRQGELLVAAQAGGLGSLQADVGLVDDVDGDALADAGGERVRVDARDRRGQVLRPDARQAQHVAAAAAAERVGGGGGRGDGHAGALPLGRGQQRVAQQAAQVGGAAGVVAEARPARVRHDPPGAGARGQPHVGVVRPGAEAELGAGREHAVGLRDALGDEVVDHDADVGVRAGEPGRAVDLAGEVEPTDGLGLEAALEAARVDVVVLDAVAGLEHHDVLEPADRAEELLLGLGRDRHAEPVGVDDVVVEAFGLEPDDVALAVAEADHLGLERGAVPGPLDRLADVDRLVEVGPHDVVGRLVGVGGVAQQLVLHCHGVVEVAEGHRGVVAALHLENVPLDAVLGQPRRRARLEPAELEAGVAERLAQPEGRLLTHPAGGVGLEADVDLAAEEGAGGDDDLAGGQHLARLEAHARDLALGAVGGRVVVVVGDDNVGHPPQEDGQVRIRLELLAHVLLVERAVDLGARAPDGRAFPLVEHPELHAGLVNDAPREAVHGVDLAQDGALADAAKAGIARADAEVVDVGGDERSASAGTGCGRARLGASMAAANDDDIERPAVYESRTMRALEGSGSLCNATEAHLESALTVAKPRRSRSLTLYRQTGLRSGLLRPLGSQSFVMAVGLRRAAAWNS</sequence>
<dbReference type="AlphaFoldDB" id="A0A3S4C647"/>
<gene>
    <name evidence="1" type="ORF">TT172_LOCUS4791</name>
</gene>
<evidence type="ECO:0000313" key="2">
    <source>
        <dbReference type="Proteomes" id="UP000289323"/>
    </source>
</evidence>
<dbReference type="AntiFam" id="ANF00154">
    <property type="entry name" value="Shadow ORF (opposite mnmG)"/>
</dbReference>
<proteinExistence type="predicted"/>
<dbReference type="EMBL" id="OUUZ01000009">
    <property type="protein sequence ID" value="SPQ22372.1"/>
    <property type="molecule type" value="Genomic_DNA"/>
</dbReference>
<dbReference type="AntiFam" id="ANF00087">
    <property type="entry name" value="Shadow ORF (opposite mnmG)"/>
</dbReference>
<evidence type="ECO:0000313" key="1">
    <source>
        <dbReference type="EMBL" id="SPQ22372.1"/>
    </source>
</evidence>
<reference evidence="1 2" key="1">
    <citation type="submission" date="2018-04" db="EMBL/GenBank/DDBJ databases">
        <authorList>
            <person name="Huttner S."/>
            <person name="Dainat J."/>
        </authorList>
    </citation>
    <scope>NUCLEOTIDE SEQUENCE [LARGE SCALE GENOMIC DNA]</scope>
</reference>
<organism evidence="1 2">
    <name type="scientific">Thermothielavioides terrestris</name>
    <dbReference type="NCBI Taxonomy" id="2587410"/>
    <lineage>
        <taxon>Eukaryota</taxon>
        <taxon>Fungi</taxon>
        <taxon>Dikarya</taxon>
        <taxon>Ascomycota</taxon>
        <taxon>Pezizomycotina</taxon>
        <taxon>Sordariomycetes</taxon>
        <taxon>Sordariomycetidae</taxon>
        <taxon>Sordariales</taxon>
        <taxon>Chaetomiaceae</taxon>
        <taxon>Thermothielavioides</taxon>
    </lineage>
</organism>
<accession>A0A3S4C647</accession>